<dbReference type="InParanoid" id="A0A1D6JGG4"/>
<organism evidence="5">
    <name type="scientific">Zea mays</name>
    <name type="common">Maize</name>
    <dbReference type="NCBI Taxonomy" id="4577"/>
    <lineage>
        <taxon>Eukaryota</taxon>
        <taxon>Viridiplantae</taxon>
        <taxon>Streptophyta</taxon>
        <taxon>Embryophyta</taxon>
        <taxon>Tracheophyta</taxon>
        <taxon>Spermatophyta</taxon>
        <taxon>Magnoliopsida</taxon>
        <taxon>Liliopsida</taxon>
        <taxon>Poales</taxon>
        <taxon>Poaceae</taxon>
        <taxon>PACMAD clade</taxon>
        <taxon>Panicoideae</taxon>
        <taxon>Andropogonodae</taxon>
        <taxon>Andropogoneae</taxon>
        <taxon>Tripsacinae</taxon>
        <taxon>Zea</taxon>
    </lineage>
</organism>
<comment type="catalytic activity">
    <reaction evidence="2">
        <text>O-phospho-L-seryl-[protein] + H2O = L-seryl-[protein] + phosphate</text>
        <dbReference type="Rhea" id="RHEA:20629"/>
        <dbReference type="Rhea" id="RHEA-COMP:9863"/>
        <dbReference type="Rhea" id="RHEA-COMP:11604"/>
        <dbReference type="ChEBI" id="CHEBI:15377"/>
        <dbReference type="ChEBI" id="CHEBI:29999"/>
        <dbReference type="ChEBI" id="CHEBI:43474"/>
        <dbReference type="ChEBI" id="CHEBI:83421"/>
        <dbReference type="EC" id="3.1.3.16"/>
    </reaction>
</comment>
<proteinExistence type="predicted"/>
<dbReference type="InterPro" id="IPR036457">
    <property type="entry name" value="PPM-type-like_dom_sf"/>
</dbReference>
<dbReference type="SMR" id="A0A1D6JGG4"/>
<protein>
    <recommendedName>
        <fullName evidence="1">protein-serine/threonine phosphatase</fullName>
        <ecNumber evidence="1">3.1.3.16</ecNumber>
    </recommendedName>
</protein>
<accession>A0A1D6JGG4</accession>
<sequence length="49" mass="5676">MWEGTWHVGGVLAVSRAFGDKLLKQYIVVDPEIRESYNSRKCGHLGVWW</sequence>
<dbReference type="Pfam" id="PF00481">
    <property type="entry name" value="PP2C"/>
    <property type="match status" value="1"/>
</dbReference>
<dbReference type="EMBL" id="CM000786">
    <property type="protein sequence ID" value="AQK46808.1"/>
    <property type="molecule type" value="Genomic_DNA"/>
</dbReference>
<evidence type="ECO:0000313" key="5">
    <source>
        <dbReference type="EMBL" id="AQK46808.1"/>
    </source>
</evidence>
<reference evidence="5" key="1">
    <citation type="submission" date="2015-12" db="EMBL/GenBank/DDBJ databases">
        <title>Update maize B73 reference genome by single molecule sequencing technologies.</title>
        <authorList>
            <consortium name="Maize Genome Sequencing Project"/>
            <person name="Ware D."/>
        </authorList>
    </citation>
    <scope>NUCLEOTIDE SEQUENCE</scope>
    <source>
        <tissue evidence="5">Seedling</tissue>
    </source>
</reference>
<dbReference type="EC" id="3.1.3.16" evidence="1"/>
<dbReference type="AlphaFoldDB" id="A0A1D6JGG4"/>
<evidence type="ECO:0000256" key="2">
    <source>
        <dbReference type="ARBA" id="ARBA00047761"/>
    </source>
</evidence>
<dbReference type="GO" id="GO:0004722">
    <property type="term" value="F:protein serine/threonine phosphatase activity"/>
    <property type="evidence" value="ECO:0007669"/>
    <property type="project" value="UniProtKB-EC"/>
</dbReference>
<dbReference type="Gene3D" id="3.60.40.10">
    <property type="entry name" value="PPM-type phosphatase domain"/>
    <property type="match status" value="1"/>
</dbReference>
<feature type="domain" description="PPM-type phosphatase" evidence="4">
    <location>
        <begin position="5"/>
        <end position="36"/>
    </location>
</feature>
<dbReference type="InterPro" id="IPR001932">
    <property type="entry name" value="PPM-type_phosphatase-like_dom"/>
</dbReference>
<evidence type="ECO:0000256" key="1">
    <source>
        <dbReference type="ARBA" id="ARBA00013081"/>
    </source>
</evidence>
<dbReference type="SUPFAM" id="SSF81606">
    <property type="entry name" value="PP2C-like"/>
    <property type="match status" value="1"/>
</dbReference>
<gene>
    <name evidence="5" type="ORF">ZEAMMB73_Zm00001d026506</name>
</gene>
<comment type="catalytic activity">
    <reaction evidence="3">
        <text>O-phospho-L-threonyl-[protein] + H2O = L-threonyl-[protein] + phosphate</text>
        <dbReference type="Rhea" id="RHEA:47004"/>
        <dbReference type="Rhea" id="RHEA-COMP:11060"/>
        <dbReference type="Rhea" id="RHEA-COMP:11605"/>
        <dbReference type="ChEBI" id="CHEBI:15377"/>
        <dbReference type="ChEBI" id="CHEBI:30013"/>
        <dbReference type="ChEBI" id="CHEBI:43474"/>
        <dbReference type="ChEBI" id="CHEBI:61977"/>
        <dbReference type="EC" id="3.1.3.16"/>
    </reaction>
</comment>
<name>A0A1D6JGG4_MAIZE</name>
<evidence type="ECO:0000256" key="3">
    <source>
        <dbReference type="ARBA" id="ARBA00048336"/>
    </source>
</evidence>
<evidence type="ECO:0000259" key="4">
    <source>
        <dbReference type="Pfam" id="PF00481"/>
    </source>
</evidence>